<evidence type="ECO:0000256" key="1">
    <source>
        <dbReference type="SAM" id="Phobius"/>
    </source>
</evidence>
<feature type="domain" description="DUF2510" evidence="2">
    <location>
        <begin position="220"/>
        <end position="249"/>
    </location>
</feature>
<feature type="domain" description="DUF2510" evidence="2">
    <location>
        <begin position="187"/>
        <end position="217"/>
    </location>
</feature>
<proteinExistence type="predicted"/>
<sequence>MARKKWDYYKVAGGTPLTQSKKSAGAFRGLVHGAKGVKKQAEFFKVDKKRSFLGTLLAFAGKCLAAVVAMGAVIAIGALLVSAVANGVAAGLSDVGEAISAASGYLVIGAGVAALIAVAVVGMKIARSIARSRARASERAEARRMAAAEAISRVQQARPTQAAYGQQPTWTPQVTPNTHVSATPADWYPDPSNAAQFRYWNGAAWTNHERPRHATAATPAGWYPAPSDPSQLRYWNGTLWTDHFTPRSGALPAIQPATMPVSDAGRVPTGGEARISMSSAEWQNHVRAWMAAGAIERELWRRLSNAQINDADQLTLEAQRRMEQLTAEQGAQQIRLMLEANPGLGDELGLSEFLTYFLKNLAPLGRNEPVSIDRAGERRRTL</sequence>
<gene>
    <name evidence="3" type="ORF">NOCA2480125</name>
</gene>
<accession>A0A2P2C818</accession>
<keyword evidence="1" id="KW-0472">Membrane</keyword>
<feature type="transmembrane region" description="Helical" evidence="1">
    <location>
        <begin position="105"/>
        <end position="126"/>
    </location>
</feature>
<keyword evidence="1" id="KW-1133">Transmembrane helix</keyword>
<keyword evidence="1" id="KW-0812">Transmembrane</keyword>
<feature type="transmembrane region" description="Helical" evidence="1">
    <location>
        <begin position="52"/>
        <end position="85"/>
    </location>
</feature>
<name>A0A2P2C818_9ZZZZ</name>
<reference evidence="3" key="1">
    <citation type="submission" date="2015-08" db="EMBL/GenBank/DDBJ databases">
        <authorList>
            <person name="Babu N.S."/>
            <person name="Beckwith C.J."/>
            <person name="Beseler K.G."/>
            <person name="Brison A."/>
            <person name="Carone J.V."/>
            <person name="Caskin T.P."/>
            <person name="Diamond M."/>
            <person name="Durham M.E."/>
            <person name="Foxe J.M."/>
            <person name="Go M."/>
            <person name="Henderson B.A."/>
            <person name="Jones I.B."/>
            <person name="McGettigan J.A."/>
            <person name="Micheletti S.J."/>
            <person name="Nasrallah M.E."/>
            <person name="Ortiz D."/>
            <person name="Piller C.R."/>
            <person name="Privatt S.R."/>
            <person name="Schneider S.L."/>
            <person name="Sharp S."/>
            <person name="Smith T.C."/>
            <person name="Stanton J.D."/>
            <person name="Ullery H.E."/>
            <person name="Wilson R.J."/>
            <person name="Serrano M.G."/>
            <person name="Buck G."/>
            <person name="Lee V."/>
            <person name="Wang Y."/>
            <person name="Carvalho R."/>
            <person name="Voegtly L."/>
            <person name="Shi R."/>
            <person name="Duckworth R."/>
            <person name="Johnson A."/>
            <person name="Loviza R."/>
            <person name="Walstead R."/>
            <person name="Shah Z."/>
            <person name="Kiflezghi M."/>
            <person name="Wade K."/>
            <person name="Ball S.L."/>
            <person name="Bradley K.W."/>
            <person name="Asai D.J."/>
            <person name="Bowman C.A."/>
            <person name="Russell D.A."/>
            <person name="Pope W.H."/>
            <person name="Jacobs-Sera D."/>
            <person name="Hendrix R.W."/>
            <person name="Hatfull G.F."/>
        </authorList>
    </citation>
    <scope>NUCLEOTIDE SEQUENCE</scope>
</reference>
<dbReference type="EMBL" id="CZKA01000043">
    <property type="protein sequence ID" value="CUR58145.1"/>
    <property type="molecule type" value="Genomic_DNA"/>
</dbReference>
<organism evidence="3">
    <name type="scientific">metagenome</name>
    <dbReference type="NCBI Taxonomy" id="256318"/>
    <lineage>
        <taxon>unclassified sequences</taxon>
        <taxon>metagenomes</taxon>
    </lineage>
</organism>
<evidence type="ECO:0000313" key="3">
    <source>
        <dbReference type="EMBL" id="CUR58145.1"/>
    </source>
</evidence>
<dbReference type="Pfam" id="PF10708">
    <property type="entry name" value="DUF2510"/>
    <property type="match status" value="2"/>
</dbReference>
<dbReference type="AlphaFoldDB" id="A0A2P2C818"/>
<protein>
    <recommendedName>
        <fullName evidence="2">DUF2510 domain-containing protein</fullName>
    </recommendedName>
</protein>
<dbReference type="InterPro" id="IPR018929">
    <property type="entry name" value="DUF2510"/>
</dbReference>
<evidence type="ECO:0000259" key="2">
    <source>
        <dbReference type="Pfam" id="PF10708"/>
    </source>
</evidence>